<dbReference type="STRING" id="1188319.OYT1_01075"/>
<feature type="region of interest" description="Disordered" evidence="1">
    <location>
        <begin position="102"/>
        <end position="141"/>
    </location>
</feature>
<protein>
    <recommendedName>
        <fullName evidence="5">DUF3106 domain-containing protein</fullName>
    </recommendedName>
</protein>
<dbReference type="Pfam" id="PF11304">
    <property type="entry name" value="DUF3106"/>
    <property type="match status" value="1"/>
</dbReference>
<dbReference type="RefSeq" id="WP_062626261.1">
    <property type="nucleotide sequence ID" value="NZ_AP018738.1"/>
</dbReference>
<evidence type="ECO:0000313" key="3">
    <source>
        <dbReference type="EMBL" id="BBE51609.1"/>
    </source>
</evidence>
<dbReference type="KEGG" id="fam:OYT1_ch2084"/>
<dbReference type="AlphaFoldDB" id="A0A2Z6GE79"/>
<feature type="chain" id="PRO_5017266617" description="DUF3106 domain-containing protein" evidence="2">
    <location>
        <begin position="26"/>
        <end position="141"/>
    </location>
</feature>
<keyword evidence="4" id="KW-1185">Reference proteome</keyword>
<evidence type="ECO:0000256" key="1">
    <source>
        <dbReference type="SAM" id="MobiDB-lite"/>
    </source>
</evidence>
<evidence type="ECO:0000256" key="2">
    <source>
        <dbReference type="SAM" id="SignalP"/>
    </source>
</evidence>
<dbReference type="EMBL" id="AP018738">
    <property type="protein sequence ID" value="BBE51609.1"/>
    <property type="molecule type" value="Genomic_DNA"/>
</dbReference>
<name>A0A2Z6GE79_9PROT</name>
<evidence type="ECO:0008006" key="5">
    <source>
        <dbReference type="Google" id="ProtNLM"/>
    </source>
</evidence>
<evidence type="ECO:0000313" key="4">
    <source>
        <dbReference type="Proteomes" id="UP000033070"/>
    </source>
</evidence>
<reference evidence="3 4" key="1">
    <citation type="submission" date="2018-06" db="EMBL/GenBank/DDBJ databases">
        <title>OYT1 Genome Sequencing.</title>
        <authorList>
            <person name="Kato S."/>
            <person name="Itoh T."/>
            <person name="Ohkuma M."/>
        </authorList>
    </citation>
    <scope>NUCLEOTIDE SEQUENCE [LARGE SCALE GENOMIC DNA]</scope>
    <source>
        <strain evidence="3 4">OYT1</strain>
    </source>
</reference>
<proteinExistence type="predicted"/>
<feature type="signal peptide" evidence="2">
    <location>
        <begin position="1"/>
        <end position="25"/>
    </location>
</feature>
<accession>A0A2Z6GE79</accession>
<keyword evidence="2" id="KW-0732">Signal</keyword>
<dbReference type="OrthoDB" id="9796567at2"/>
<dbReference type="Proteomes" id="UP000033070">
    <property type="component" value="Chromosome"/>
</dbReference>
<sequence>MLFFTRLHLGYATLAACLLSAGVEASPIPWAKLTPLQQEALSPLASQWNNLPDPYQADMLKLANHYDNLTPEQKTRLHNRLLDWSRLTPQQRVQARQKYTAFQKVPPEKREMVKSMVKEQQATRTPPQPVSAPTPATAKQP</sequence>
<gene>
    <name evidence="3" type="ORF">OYT1_ch2084</name>
</gene>
<dbReference type="InterPro" id="IPR021455">
    <property type="entry name" value="DUF3106"/>
</dbReference>
<feature type="compositionally biased region" description="Basic and acidic residues" evidence="1">
    <location>
        <begin position="106"/>
        <end position="117"/>
    </location>
</feature>
<organism evidence="3 4">
    <name type="scientific">Ferriphaselus amnicola</name>
    <dbReference type="NCBI Taxonomy" id="1188319"/>
    <lineage>
        <taxon>Bacteria</taxon>
        <taxon>Pseudomonadati</taxon>
        <taxon>Pseudomonadota</taxon>
        <taxon>Betaproteobacteria</taxon>
        <taxon>Nitrosomonadales</taxon>
        <taxon>Gallionellaceae</taxon>
        <taxon>Ferriphaselus</taxon>
    </lineage>
</organism>
<dbReference type="PROSITE" id="PS51257">
    <property type="entry name" value="PROKAR_LIPOPROTEIN"/>
    <property type="match status" value="1"/>
</dbReference>